<protein>
    <submittedName>
        <fullName evidence="1">Uncharacterized protein</fullName>
    </submittedName>
</protein>
<dbReference type="RefSeq" id="WP_307297713.1">
    <property type="nucleotide sequence ID" value="NZ_JAUSXV010000001.1"/>
</dbReference>
<reference evidence="1 2" key="1">
    <citation type="submission" date="2023-07" db="EMBL/GenBank/DDBJ databases">
        <title>Comparative genomics of wheat-associated soil bacteria to identify genetic determinants of phenazine resistance.</title>
        <authorList>
            <person name="Mouncey N."/>
        </authorList>
    </citation>
    <scope>NUCLEOTIDE SEQUENCE [LARGE SCALE GENOMIC DNA]</scope>
    <source>
        <strain evidence="1 2">W4I9-1</strain>
    </source>
</reference>
<proteinExistence type="predicted"/>
<name>A0AAW8EZH5_9MICO</name>
<dbReference type="Proteomes" id="UP001244427">
    <property type="component" value="Unassembled WGS sequence"/>
</dbReference>
<organism evidence="1 2">
    <name type="scientific">Microbacterium natoriense</name>
    <dbReference type="NCBI Taxonomy" id="284570"/>
    <lineage>
        <taxon>Bacteria</taxon>
        <taxon>Bacillati</taxon>
        <taxon>Actinomycetota</taxon>
        <taxon>Actinomycetes</taxon>
        <taxon>Micrococcales</taxon>
        <taxon>Microbacteriaceae</taxon>
        <taxon>Microbacterium</taxon>
    </lineage>
</organism>
<dbReference type="EMBL" id="JAUSXV010000001">
    <property type="protein sequence ID" value="MDQ0648738.1"/>
    <property type="molecule type" value="Genomic_DNA"/>
</dbReference>
<comment type="caution">
    <text evidence="1">The sequence shown here is derived from an EMBL/GenBank/DDBJ whole genome shotgun (WGS) entry which is preliminary data.</text>
</comment>
<dbReference type="AlphaFoldDB" id="A0AAW8EZH5"/>
<accession>A0AAW8EZH5</accession>
<keyword evidence="2" id="KW-1185">Reference proteome</keyword>
<evidence type="ECO:0000313" key="2">
    <source>
        <dbReference type="Proteomes" id="UP001244427"/>
    </source>
</evidence>
<evidence type="ECO:0000313" key="1">
    <source>
        <dbReference type="EMBL" id="MDQ0648738.1"/>
    </source>
</evidence>
<sequence>MSWWKTSFVAVAAAGATVVLSALGVELPFAIGWALAGGAVALLPQLALPVEPGADAPHVPSDRERRATEISRMAWALNARTGLAGERVTRRVRSILRHRLQRMGIDPDDPADRARRDAVLGGDVWDRLAGQNTSIAAVERALDAIDRLSPTKEKK</sequence>
<gene>
    <name evidence="1" type="ORF">QFZ53_002934</name>
</gene>